<dbReference type="KEGG" id="gsh:117356879"/>
<gene>
    <name evidence="3" type="primary">ECT2L</name>
</gene>
<dbReference type="Gene3D" id="1.20.1280.50">
    <property type="match status" value="1"/>
</dbReference>
<dbReference type="InterPro" id="IPR036047">
    <property type="entry name" value="F-box-like_dom_sf"/>
</dbReference>
<evidence type="ECO:0000313" key="2">
    <source>
        <dbReference type="Proteomes" id="UP000515159"/>
    </source>
</evidence>
<dbReference type="Pfam" id="PF12937">
    <property type="entry name" value="F-box-like"/>
    <property type="match status" value="1"/>
</dbReference>
<dbReference type="PROSITE" id="PS50010">
    <property type="entry name" value="DH_2"/>
    <property type="match status" value="1"/>
</dbReference>
<dbReference type="FunCoup" id="A0A6P8Q8I0">
    <property type="interactions" value="24"/>
</dbReference>
<organism evidence="2 3">
    <name type="scientific">Geotrypetes seraphini</name>
    <name type="common">Gaboon caecilian</name>
    <name type="synonym">Caecilia seraphini</name>
    <dbReference type="NCBI Taxonomy" id="260995"/>
    <lineage>
        <taxon>Eukaryota</taxon>
        <taxon>Metazoa</taxon>
        <taxon>Chordata</taxon>
        <taxon>Craniata</taxon>
        <taxon>Vertebrata</taxon>
        <taxon>Euteleostomi</taxon>
        <taxon>Amphibia</taxon>
        <taxon>Gymnophiona</taxon>
        <taxon>Geotrypetes</taxon>
    </lineage>
</organism>
<dbReference type="InterPro" id="IPR052805">
    <property type="entry name" value="GEF_Ubiquitin-Prot_Reg"/>
</dbReference>
<dbReference type="CDD" id="cd22173">
    <property type="entry name" value="F-box_ECT2L"/>
    <property type="match status" value="1"/>
</dbReference>
<reference evidence="3" key="1">
    <citation type="submission" date="2025-08" db="UniProtKB">
        <authorList>
            <consortium name="RefSeq"/>
        </authorList>
    </citation>
    <scope>IDENTIFICATION</scope>
</reference>
<dbReference type="InterPro" id="IPR001810">
    <property type="entry name" value="F-box_dom"/>
</dbReference>
<proteinExistence type="predicted"/>
<name>A0A6P8Q8I0_GEOSA</name>
<dbReference type="Pfam" id="PF14252">
    <property type="entry name" value="DUF4347"/>
    <property type="match status" value="1"/>
</dbReference>
<dbReference type="Pfam" id="PF00621">
    <property type="entry name" value="RhoGEF"/>
    <property type="match status" value="1"/>
</dbReference>
<dbReference type="InParanoid" id="A0A6P8Q8I0"/>
<dbReference type="GeneID" id="117356879"/>
<keyword evidence="2" id="KW-1185">Reference proteome</keyword>
<dbReference type="InterPro" id="IPR025592">
    <property type="entry name" value="DUF4347"/>
</dbReference>
<dbReference type="Proteomes" id="UP000515159">
    <property type="component" value="Chromosome 3"/>
</dbReference>
<dbReference type="AlphaFoldDB" id="A0A6P8Q8I0"/>
<dbReference type="PANTHER" id="PTHR46857:SF1">
    <property type="entry name" value="EPITHELIAL CELL-TRANSFORMING SEQUENCE 2 ONCOGENE-LIKE"/>
    <property type="match status" value="1"/>
</dbReference>
<dbReference type="InterPro" id="IPR035899">
    <property type="entry name" value="DBL_dom_sf"/>
</dbReference>
<feature type="domain" description="DH" evidence="1">
    <location>
        <begin position="671"/>
        <end position="859"/>
    </location>
</feature>
<evidence type="ECO:0000313" key="3">
    <source>
        <dbReference type="RefSeq" id="XP_033792619.1"/>
    </source>
</evidence>
<dbReference type="SUPFAM" id="SSF50729">
    <property type="entry name" value="PH domain-like"/>
    <property type="match status" value="1"/>
</dbReference>
<dbReference type="SMART" id="SM00325">
    <property type="entry name" value="RhoGEF"/>
    <property type="match status" value="1"/>
</dbReference>
<dbReference type="SUPFAM" id="SSF48065">
    <property type="entry name" value="DBL homology domain (DH-domain)"/>
    <property type="match status" value="1"/>
</dbReference>
<dbReference type="GO" id="GO:0005085">
    <property type="term" value="F:guanyl-nucleotide exchange factor activity"/>
    <property type="evidence" value="ECO:0007669"/>
    <property type="project" value="InterPro"/>
</dbReference>
<dbReference type="OrthoDB" id="660555at2759"/>
<dbReference type="RefSeq" id="XP_033792619.1">
    <property type="nucleotide sequence ID" value="XM_033936728.1"/>
</dbReference>
<dbReference type="PANTHER" id="PTHR46857">
    <property type="entry name" value="EPITHELIAL CELL-TRANSFORMING SEQUENCE 2 ONCOGENE-LIKE"/>
    <property type="match status" value="1"/>
</dbReference>
<sequence>MASMRSSPQNIKQWQLASVGLLTGETPMSVTEPMSRTLTSMSNLTRFSAWTPLTNKTFNKQLFHERVNLICHWFDLWTGKQRKYLLQALLMRSSRSQLKFMQDWFTEEVPVAKLDFTTVLPRFISLYIFSFLSPQALCATAQVNWHWRFLSEQDYLWMPKCVKFGWFLPYTPSDNEYGSWKRHYVACVAHLDYLTPREATEIYGTLNEPKESDEEQDEKWREKLLRKMLHDRLAQHKRNLFKTRPPWLSGTWNSVLLKSKSQSHLSQAVSHESALQAALWLIRGKTDTSNLALSRQLAEDSKPISSIGLVLEKELASSSIKVLPKRKNISGSKSYPVPPSRQRVFRAQDGLSCPVQLRLLLISSRVPAYEMVLASIRPNVVPLLYDHSGLTLESLLHDVEKVLDGRRAKTIGIIANGDSGEINLLQGCRISMENVLNSDIRDFWEKLGSCVAPEEGEGEIHLFVPLAASEGGMKVLSQLSHLTGVTFSTPTGTATGSYQHILSEWLGGQRRESPLFMYFSTVKVEEWCRLAQVLEEVLKSVRKQMRPYLSKMQKMICGRMVGQCMFDSMGITKVLTNQETAQALAEGLMDLSRGNCENPLESLALFLLRKCRRNKELEKEHDLETTLSAFLEQEDAKEKEMSTTETIYHLHESKLELLDLDSNLQGYSSDKRTSFAREILGSERTYVQMLEIVREVYAVPLKAALASNRAILSFANVQIIFSDILAILELNRRFLGDLAERLQEWGPAQCLGDVFTKFGMQLKTYTNFFNNYAVILKTIDKCRETIPHFRAFLKRHDNTVVTKMMTLQELLLFPSTRFEEYVYLLYALRLHTPPEHADREDLTAAVKQMKQYRDYTNQLKQKVDNDDKMLNTQKIIQGCPNLLEANRHLLRVQNVALLSCYNEDICASLRIYEHVSDLGLFLFNDALVIAKRSASSVPFLRTSSTMYQFSASVAVCRLLLEDIPDSKYVKNAFILQGPKRCWICSTDSEDDKFTWLSVLQSAIHASTDK</sequence>
<accession>A0A6P8Q8I0</accession>
<dbReference type="CTD" id="345930"/>
<protein>
    <submittedName>
        <fullName evidence="3">Epithelial cell-transforming sequence 2 oncogene-like isoform X1</fullName>
    </submittedName>
</protein>
<evidence type="ECO:0000259" key="1">
    <source>
        <dbReference type="PROSITE" id="PS50010"/>
    </source>
</evidence>
<dbReference type="InterPro" id="IPR000219">
    <property type="entry name" value="DH_dom"/>
</dbReference>
<dbReference type="CDD" id="cd00160">
    <property type="entry name" value="RhoGEF"/>
    <property type="match status" value="1"/>
</dbReference>
<dbReference type="Gene3D" id="2.30.29.30">
    <property type="entry name" value="Pleckstrin-homology domain (PH domain)/Phosphotyrosine-binding domain (PTB)"/>
    <property type="match status" value="1"/>
</dbReference>
<dbReference type="InterPro" id="IPR011993">
    <property type="entry name" value="PH-like_dom_sf"/>
</dbReference>
<dbReference type="Gene3D" id="1.20.900.10">
    <property type="entry name" value="Dbl homology (DH) domain"/>
    <property type="match status" value="1"/>
</dbReference>
<dbReference type="SUPFAM" id="SSF81383">
    <property type="entry name" value="F-box domain"/>
    <property type="match status" value="1"/>
</dbReference>